<organism evidence="3 4">
    <name type="scientific">Phormidium tenue NIES-30</name>
    <dbReference type="NCBI Taxonomy" id="549789"/>
    <lineage>
        <taxon>Bacteria</taxon>
        <taxon>Bacillati</taxon>
        <taxon>Cyanobacteriota</taxon>
        <taxon>Cyanophyceae</taxon>
        <taxon>Oscillatoriophycideae</taxon>
        <taxon>Oscillatoriales</taxon>
        <taxon>Oscillatoriaceae</taxon>
        <taxon>Phormidium</taxon>
    </lineage>
</organism>
<dbReference type="InterPro" id="IPR018392">
    <property type="entry name" value="LysM"/>
</dbReference>
<reference evidence="3 4" key="1">
    <citation type="submission" date="2016-11" db="EMBL/GenBank/DDBJ databases">
        <title>Draft Genome Sequences of Nine Cyanobacterial Strains from Diverse Habitats.</title>
        <authorList>
            <person name="Zhu T."/>
            <person name="Hou S."/>
            <person name="Lu X."/>
            <person name="Hess W.R."/>
        </authorList>
    </citation>
    <scope>NUCLEOTIDE SEQUENCE [LARGE SCALE GENOMIC DNA]</scope>
    <source>
        <strain evidence="3 4">NIES-30</strain>
    </source>
</reference>
<dbReference type="Gene3D" id="3.10.350.10">
    <property type="entry name" value="LysM domain"/>
    <property type="match status" value="1"/>
</dbReference>
<feature type="domain" description="LysM" evidence="2">
    <location>
        <begin position="157"/>
        <end position="204"/>
    </location>
</feature>
<dbReference type="Proteomes" id="UP000185557">
    <property type="component" value="Unassembled WGS sequence"/>
</dbReference>
<dbReference type="RefSeq" id="WP_073611227.1">
    <property type="nucleotide sequence ID" value="NZ_MRCG01000035.1"/>
</dbReference>
<dbReference type="CDD" id="cd00118">
    <property type="entry name" value="LysM"/>
    <property type="match status" value="1"/>
</dbReference>
<dbReference type="STRING" id="549789.NIES30_25285"/>
<dbReference type="SUPFAM" id="SSF54106">
    <property type="entry name" value="LysM domain"/>
    <property type="match status" value="1"/>
</dbReference>
<evidence type="ECO:0000256" key="1">
    <source>
        <dbReference type="SAM" id="MobiDB-lite"/>
    </source>
</evidence>
<dbReference type="OrthoDB" id="9815939at2"/>
<dbReference type="PROSITE" id="PS51782">
    <property type="entry name" value="LYSM"/>
    <property type="match status" value="1"/>
</dbReference>
<name>A0A1U7IY21_9CYAN</name>
<evidence type="ECO:0000313" key="4">
    <source>
        <dbReference type="Proteomes" id="UP000185557"/>
    </source>
</evidence>
<protein>
    <submittedName>
        <fullName evidence="3">Peptidoglycan-binding LysM</fullName>
    </submittedName>
</protein>
<evidence type="ECO:0000313" key="3">
    <source>
        <dbReference type="EMBL" id="OKH43267.1"/>
    </source>
</evidence>
<sequence>MALEKLKIAIEKKFPTFEPPVEVLFNPNQLTISRTGWSTSKGTMAPQDRPSSLSVKLFFDTTLIQFKSPKDRDVRYFTRRIYNLTRPKGDLSRPPMCRLLWGRGDMVLLQGILVSVTKTLTYFLDDGTPVRATLDCKFEEWEPADQKAKARNRIDDPIRVVRRGETLSSIAAEEYNDPAQWRPIAEANGLDDPRQLQPGQVINVPPLPTDAGGRFSR</sequence>
<dbReference type="AlphaFoldDB" id="A0A1U7IY21"/>
<dbReference type="Pfam" id="PF19266">
    <property type="entry name" value="CIS_tube"/>
    <property type="match status" value="1"/>
</dbReference>
<feature type="region of interest" description="Disordered" evidence="1">
    <location>
        <begin position="182"/>
        <end position="217"/>
    </location>
</feature>
<gene>
    <name evidence="3" type="ORF">NIES30_25285</name>
</gene>
<dbReference type="EMBL" id="MRCG01000035">
    <property type="protein sequence ID" value="OKH43267.1"/>
    <property type="molecule type" value="Genomic_DNA"/>
</dbReference>
<accession>A0A1U7IY21</accession>
<comment type="caution">
    <text evidence="3">The sequence shown here is derived from an EMBL/GenBank/DDBJ whole genome shotgun (WGS) entry which is preliminary data.</text>
</comment>
<dbReference type="SMART" id="SM00257">
    <property type="entry name" value="LysM"/>
    <property type="match status" value="1"/>
</dbReference>
<dbReference type="Pfam" id="PF01476">
    <property type="entry name" value="LysM"/>
    <property type="match status" value="1"/>
</dbReference>
<keyword evidence="4" id="KW-1185">Reference proteome</keyword>
<dbReference type="InterPro" id="IPR036779">
    <property type="entry name" value="LysM_dom_sf"/>
</dbReference>
<evidence type="ECO:0000259" key="2">
    <source>
        <dbReference type="PROSITE" id="PS51782"/>
    </source>
</evidence>
<proteinExistence type="predicted"/>
<dbReference type="InterPro" id="IPR045361">
    <property type="entry name" value="CIS_tube_prot_N"/>
</dbReference>